<evidence type="ECO:0000256" key="1">
    <source>
        <dbReference type="SAM" id="MobiDB-lite"/>
    </source>
</evidence>
<dbReference type="PATRIC" id="fig|176299.10.peg.1206"/>
<evidence type="ECO:0000313" key="3">
    <source>
        <dbReference type="EMBL" id="AAK86990.2"/>
    </source>
</evidence>
<proteinExistence type="predicted"/>
<dbReference type="InterPro" id="IPR005604">
    <property type="entry name" value="Phage_T7_tail_fibre-like_N"/>
</dbReference>
<feature type="domain" description="Bacteriophage T7 tail fibre protein-like N-terminal" evidence="2">
    <location>
        <begin position="3"/>
        <end position="118"/>
    </location>
</feature>
<dbReference type="OrthoDB" id="8305513at2"/>
<organism evidence="3 4">
    <name type="scientific">Agrobacterium fabrum (strain C58 / ATCC 33970)</name>
    <name type="common">Agrobacterium tumefaciens (strain C58)</name>
    <dbReference type="NCBI Taxonomy" id="176299"/>
    <lineage>
        <taxon>Bacteria</taxon>
        <taxon>Pseudomonadati</taxon>
        <taxon>Pseudomonadota</taxon>
        <taxon>Alphaproteobacteria</taxon>
        <taxon>Hyphomicrobiales</taxon>
        <taxon>Rhizobiaceae</taxon>
        <taxon>Rhizobium/Agrobacterium group</taxon>
        <taxon>Agrobacterium</taxon>
        <taxon>Agrobacterium tumefaciens complex</taxon>
    </lineage>
</organism>
<dbReference type="AlphaFoldDB" id="Q7CZT0"/>
<dbReference type="eggNOG" id="ENOG5032XNH">
    <property type="taxonomic scope" value="Bacteria"/>
</dbReference>
<accession>Q7CZT0</accession>
<evidence type="ECO:0000259" key="2">
    <source>
        <dbReference type="Pfam" id="PF03906"/>
    </source>
</evidence>
<feature type="region of interest" description="Disordered" evidence="1">
    <location>
        <begin position="391"/>
        <end position="415"/>
    </location>
</feature>
<dbReference type="STRING" id="176299.Atu1187"/>
<sequence>MPLSYAHSSGDGSNRLFDVPCEYLSKAHVTVRVDGVLVPFSWIDTYRLQTTTAPPSGSVVEVRRVTPRVDRLVTFTDGSTLVQSDLNTSTLQSFFLAQEAFDQGAASMAVTEDGQFSALNRRITSLANPVSAQDAVTKLWAETAMSSQLVLATQKALDAATSAAQSEASAAFSDSRAAAALASKNAAAGSATAAAQSEANALANKNQTQLDRAATAADRVQTGLDREASAASAAAAKKSAEDAALFDPSSYYTKSQADARYPAKADAATKAQLDALAAIVDDPWATQPLGVPIPASMGIAGTAYPPTNNPRYRYIILTAGQTGSGGYNNGVLTSEAVTGSWPAISAAAIINLAGSPFNGRQVQLINTSRAFLRPGNGGAHQYFAVQSHNHGVNDPGHAHGGVQNGTASTGRSTSVDQPPAVFSFGNTWGATTGISIQYAGDEETRPRNFGVDYVMRIK</sequence>
<dbReference type="Pfam" id="PF03906">
    <property type="entry name" value="Phage_T7_tail"/>
    <property type="match status" value="1"/>
</dbReference>
<protein>
    <submittedName>
        <fullName evidence="3">Phage tail fiber protein</fullName>
    </submittedName>
</protein>
<dbReference type="GeneID" id="1133225"/>
<gene>
    <name evidence="3" type="ordered locus">Atu1187</name>
</gene>
<feature type="compositionally biased region" description="Polar residues" evidence="1">
    <location>
        <begin position="404"/>
        <end position="415"/>
    </location>
</feature>
<dbReference type="KEGG" id="atu:Atu1187"/>
<keyword evidence="4" id="KW-1185">Reference proteome</keyword>
<dbReference type="Proteomes" id="UP000000813">
    <property type="component" value="Chromosome circular"/>
</dbReference>
<dbReference type="RefSeq" id="WP_010971455.1">
    <property type="nucleotide sequence ID" value="NC_003062.2"/>
</dbReference>
<name>Q7CZT0_AGRFC</name>
<evidence type="ECO:0000313" key="4">
    <source>
        <dbReference type="Proteomes" id="UP000000813"/>
    </source>
</evidence>
<dbReference type="HOGENOM" id="CLU_596705_0_0_5"/>
<dbReference type="BioCyc" id="AGRO:ATU1187-MONOMER"/>
<reference evidence="3 4" key="2">
    <citation type="journal article" date="2001" name="Science">
        <title>Genome sequence of the plant pathogen and biotechnology agent Agrobacterium tumefaciens C58.</title>
        <authorList>
            <person name="Goodner B."/>
            <person name="Hinkle G."/>
            <person name="Gattung S."/>
            <person name="Miller N."/>
            <person name="Blanchard M."/>
            <person name="Qurollo B."/>
            <person name="Goldman B.S."/>
            <person name="Cao Y."/>
            <person name="Askenazi M."/>
            <person name="Halling C."/>
            <person name="Mullin L."/>
            <person name="Houmiel K."/>
            <person name="Gordon J."/>
            <person name="Vaudin M."/>
            <person name="Iartchouk O."/>
            <person name="Epp A."/>
            <person name="Liu F."/>
            <person name="Wollam C."/>
            <person name="Allinger M."/>
            <person name="Doughty D."/>
            <person name="Scott C."/>
            <person name="Lappas C."/>
            <person name="Markelz B."/>
            <person name="Flanagan C."/>
            <person name="Crowell C."/>
            <person name="Gurson J."/>
            <person name="Lomo C."/>
            <person name="Sear C."/>
            <person name="Strub G."/>
            <person name="Cielo C."/>
            <person name="Slater S."/>
        </authorList>
    </citation>
    <scope>NUCLEOTIDE SEQUENCE [LARGE SCALE GENOMIC DNA]</scope>
    <source>
        <strain evidence="4">C58 / ATCC 33970</strain>
    </source>
</reference>
<dbReference type="EMBL" id="AE007869">
    <property type="protein sequence ID" value="AAK86990.2"/>
    <property type="molecule type" value="Genomic_DNA"/>
</dbReference>
<reference evidence="3 4" key="1">
    <citation type="journal article" date="2001" name="Science">
        <title>The genome of the natural genetic engineer Agrobacterium tumefaciens C58.</title>
        <authorList>
            <person name="Wood D.W."/>
            <person name="Setubal J.C."/>
            <person name="Kaul R."/>
            <person name="Monks D.E."/>
            <person name="Kitajima J.P."/>
            <person name="Okura V.K."/>
            <person name="Zhou Y."/>
            <person name="Chen L."/>
            <person name="Wood G.E."/>
            <person name="Almeida N.F.Jr."/>
            <person name="Woo L."/>
            <person name="Chen Y."/>
            <person name="Paulsen I.T."/>
            <person name="Eisen J.A."/>
            <person name="Karp P.D."/>
            <person name="Bovee D.Sr."/>
            <person name="Chapman P."/>
            <person name="Clendenning J."/>
            <person name="Deatherage G."/>
            <person name="Gillet W."/>
            <person name="Grant C."/>
            <person name="Kutyavin T."/>
            <person name="Levy R."/>
            <person name="Li M.J."/>
            <person name="McClelland E."/>
            <person name="Palmieri A."/>
            <person name="Raymond C."/>
            <person name="Rouse G."/>
            <person name="Saenphimmachak C."/>
            <person name="Wu Z."/>
            <person name="Romero P."/>
            <person name="Gordon D."/>
            <person name="Zhang S."/>
            <person name="Yoo H."/>
            <person name="Tao Y."/>
            <person name="Biddle P."/>
            <person name="Jung M."/>
            <person name="Krespan W."/>
            <person name="Perry M."/>
            <person name="Gordon-Kamm B."/>
            <person name="Liao L."/>
            <person name="Kim S."/>
            <person name="Hendrick C."/>
            <person name="Zhao Z.Y."/>
            <person name="Dolan M."/>
            <person name="Chumley F."/>
            <person name="Tingey S.V."/>
            <person name="Tomb J.F."/>
            <person name="Gordon M.P."/>
            <person name="Olson M.V."/>
            <person name="Nester E.W."/>
        </authorList>
    </citation>
    <scope>NUCLEOTIDE SEQUENCE [LARGE SCALE GENOMIC DNA]</scope>
    <source>
        <strain evidence="4">C58 / ATCC 33970</strain>
    </source>
</reference>
<dbReference type="EnsemblBacteria" id="AAK86990">
    <property type="protein sequence ID" value="AAK86990"/>
    <property type="gene ID" value="Atu1187"/>
</dbReference>